<dbReference type="SMART" id="SM00429">
    <property type="entry name" value="IPT"/>
    <property type="match status" value="4"/>
</dbReference>
<sequence>MPPAISTLNPAQGPAVGGNQVIISGTGLIGATAVHFGASSAAYTVVSGSSIRAIAPPGAGQVTVRVTSPSGTSNGLTYTYTTAPVLNSLVPGQGPTSGGNQVVLMGTGFTGASAVHFGAAPAVFTVNSGTQITATAPPGSGSVSVTVTTPGGTSNGVTYTYTTVAAPTLTDLDPHFGPTGGGNTVTIFGTGLTGTTAVHFGAQAATGIVVGGDSQVTATAPPGTDTVVVTVTTPGGTSDTSTGNPYYTYVPQPALASLIPDTGPATGGTNVTINGTALTYTDEVFFGAAPASFAAISDTIVVATSPPGAGSVPVTVHSPGGTSNSLAFTYE</sequence>
<dbReference type="SUPFAM" id="SSF81296">
    <property type="entry name" value="E set domains"/>
    <property type="match status" value="4"/>
</dbReference>
<dbReference type="InterPro" id="IPR013783">
    <property type="entry name" value="Ig-like_fold"/>
</dbReference>
<keyword evidence="4" id="KW-1185">Reference proteome</keyword>
<dbReference type="EMBL" id="RBDY01000025">
    <property type="protein sequence ID" value="RKN16911.1"/>
    <property type="molecule type" value="Genomic_DNA"/>
</dbReference>
<dbReference type="EMBL" id="RBDX01000027">
    <property type="protein sequence ID" value="RKN05403.1"/>
    <property type="molecule type" value="Genomic_DNA"/>
</dbReference>
<dbReference type="InterPro" id="IPR014756">
    <property type="entry name" value="Ig_E-set"/>
</dbReference>
<evidence type="ECO:0000313" key="3">
    <source>
        <dbReference type="EMBL" id="RKN16911.1"/>
    </source>
</evidence>
<dbReference type="InterPro" id="IPR002909">
    <property type="entry name" value="IPT_dom"/>
</dbReference>
<feature type="domain" description="IPT/TIG" evidence="1">
    <location>
        <begin position="166"/>
        <end position="250"/>
    </location>
</feature>
<feature type="domain" description="IPT/TIG" evidence="1">
    <location>
        <begin position="252"/>
        <end position="331"/>
    </location>
</feature>
<reference evidence="4 5" key="1">
    <citation type="submission" date="2018-09" db="EMBL/GenBank/DDBJ databases">
        <title>Streptomyces sp. nov. DS1-2, an endophytic actinomycete isolated from roots of Dendrobium scabrilingue.</title>
        <authorList>
            <person name="Kuncharoen N."/>
            <person name="Kudo T."/>
            <person name="Ohkuma M."/>
            <person name="Yuki M."/>
            <person name="Tanasupawat S."/>
        </authorList>
    </citation>
    <scope>NUCLEOTIDE SEQUENCE [LARGE SCALE GENOMIC DNA]</scope>
    <source>
        <strain evidence="2 5">AZ1-7</strain>
        <strain evidence="3 4">DS1-2</strain>
    </source>
</reference>
<feature type="domain" description="IPT/TIG" evidence="1">
    <location>
        <begin position="2"/>
        <end position="81"/>
    </location>
</feature>
<evidence type="ECO:0000313" key="2">
    <source>
        <dbReference type="EMBL" id="RKN05403.1"/>
    </source>
</evidence>
<evidence type="ECO:0000313" key="4">
    <source>
        <dbReference type="Proteomes" id="UP000268652"/>
    </source>
</evidence>
<gene>
    <name evidence="3" type="ORF">D7318_25070</name>
    <name evidence="2" type="ORF">D7319_25705</name>
</gene>
<dbReference type="PANTHER" id="PTHR22625:SF70">
    <property type="entry name" value="PLEXIN A, ISOFORM A"/>
    <property type="match status" value="1"/>
</dbReference>
<dbReference type="Pfam" id="PF01833">
    <property type="entry name" value="TIG"/>
    <property type="match status" value="4"/>
</dbReference>
<dbReference type="Proteomes" id="UP000268652">
    <property type="component" value="Unassembled WGS sequence"/>
</dbReference>
<dbReference type="InterPro" id="IPR031148">
    <property type="entry name" value="Plexin"/>
</dbReference>
<dbReference type="Proteomes" id="UP000275024">
    <property type="component" value="Unassembled WGS sequence"/>
</dbReference>
<dbReference type="OrthoDB" id="3289082at2"/>
<dbReference type="GO" id="GO:0005975">
    <property type="term" value="P:carbohydrate metabolic process"/>
    <property type="evidence" value="ECO:0007669"/>
    <property type="project" value="UniProtKB-ARBA"/>
</dbReference>
<accession>A0A3A9VZ08</accession>
<dbReference type="GO" id="GO:0017154">
    <property type="term" value="F:semaphorin receptor activity"/>
    <property type="evidence" value="ECO:0007669"/>
    <property type="project" value="InterPro"/>
</dbReference>
<evidence type="ECO:0000259" key="1">
    <source>
        <dbReference type="SMART" id="SM00429"/>
    </source>
</evidence>
<proteinExistence type="predicted"/>
<dbReference type="RefSeq" id="WP_120699463.1">
    <property type="nucleotide sequence ID" value="NZ_RBDX01000027.1"/>
</dbReference>
<comment type="caution">
    <text evidence="2">The sequence shown here is derived from an EMBL/GenBank/DDBJ whole genome shotgun (WGS) entry which is preliminary data.</text>
</comment>
<dbReference type="CDD" id="cd00102">
    <property type="entry name" value="IPT"/>
    <property type="match status" value="3"/>
</dbReference>
<evidence type="ECO:0000313" key="5">
    <source>
        <dbReference type="Proteomes" id="UP000275024"/>
    </source>
</evidence>
<protein>
    <submittedName>
        <fullName evidence="2">Cell shape-determining protein</fullName>
    </submittedName>
</protein>
<feature type="domain" description="IPT/TIG" evidence="1">
    <location>
        <begin position="83"/>
        <end position="162"/>
    </location>
</feature>
<dbReference type="PANTHER" id="PTHR22625">
    <property type="entry name" value="PLEXIN"/>
    <property type="match status" value="1"/>
</dbReference>
<dbReference type="AlphaFoldDB" id="A0A3A9VZ08"/>
<dbReference type="Gene3D" id="2.60.40.10">
    <property type="entry name" value="Immunoglobulins"/>
    <property type="match status" value="4"/>
</dbReference>
<name>A0A3A9VZ08_9ACTN</name>
<organism evidence="2 5">
    <name type="scientific">Streptomyces radicis</name>
    <dbReference type="NCBI Taxonomy" id="1750517"/>
    <lineage>
        <taxon>Bacteria</taxon>
        <taxon>Bacillati</taxon>
        <taxon>Actinomycetota</taxon>
        <taxon>Actinomycetes</taxon>
        <taxon>Kitasatosporales</taxon>
        <taxon>Streptomycetaceae</taxon>
        <taxon>Streptomyces</taxon>
    </lineage>
</organism>